<reference evidence="2" key="1">
    <citation type="submission" date="2019-02" db="EMBL/GenBank/DDBJ databases">
        <title>Complete genome sequence of Rhodoferax sp. Gr-4.</title>
        <authorList>
            <person name="Jin L."/>
        </authorList>
    </citation>
    <scope>NUCLEOTIDE SEQUENCE [LARGE SCALE GENOMIC DNA]</scope>
    <source>
        <strain evidence="2">Gr-4</strain>
    </source>
</reference>
<name>A0A515ESV7_9BURK</name>
<accession>A0A515ESV7</accession>
<sequence length="99" mass="10782">MVPKALYRVEGALAQTQDGQTEFEDAAVESARTHGALCIGQCVEFDALKVFADESQSGICLEVLGQVIDYKVAPVHAHFLGEYENAISVFDLNEESSIF</sequence>
<gene>
    <name evidence="1" type="ORF">EXZ61_17160</name>
</gene>
<dbReference type="KEGG" id="rhg:EXZ61_17160"/>
<evidence type="ECO:0000313" key="1">
    <source>
        <dbReference type="EMBL" id="QDL55762.1"/>
    </source>
</evidence>
<dbReference type="RefSeq" id="WP_142812916.1">
    <property type="nucleotide sequence ID" value="NZ_CP036282.1"/>
</dbReference>
<reference evidence="2" key="2">
    <citation type="journal article" date="2020" name="Int. J. Syst. Evol. Microbiol.">
        <title>Genomic insights into a novel species Rhodoferax aquaticus sp. nov., isolated from freshwater.</title>
        <authorList>
            <person name="Li T."/>
            <person name="Zhuo Y."/>
            <person name="Jin C.Z."/>
            <person name="Wu X."/>
            <person name="Ko S.R."/>
            <person name="Jin F.J."/>
            <person name="Ahn C.Y."/>
            <person name="Oh H.M."/>
            <person name="Lee H.G."/>
            <person name="Jin L."/>
        </authorList>
    </citation>
    <scope>NUCLEOTIDE SEQUENCE [LARGE SCALE GENOMIC DNA]</scope>
    <source>
        <strain evidence="2">Gr-4</strain>
    </source>
</reference>
<protein>
    <submittedName>
        <fullName evidence="1">Uncharacterized protein</fullName>
    </submittedName>
</protein>
<proteinExistence type="predicted"/>
<dbReference type="Proteomes" id="UP000317365">
    <property type="component" value="Chromosome"/>
</dbReference>
<organism evidence="1 2">
    <name type="scientific">Rhodoferax aquaticus</name>
    <dbReference type="NCBI Taxonomy" id="2527691"/>
    <lineage>
        <taxon>Bacteria</taxon>
        <taxon>Pseudomonadati</taxon>
        <taxon>Pseudomonadota</taxon>
        <taxon>Betaproteobacteria</taxon>
        <taxon>Burkholderiales</taxon>
        <taxon>Comamonadaceae</taxon>
        <taxon>Rhodoferax</taxon>
    </lineage>
</organism>
<keyword evidence="2" id="KW-1185">Reference proteome</keyword>
<dbReference type="AlphaFoldDB" id="A0A515ESV7"/>
<evidence type="ECO:0000313" key="2">
    <source>
        <dbReference type="Proteomes" id="UP000317365"/>
    </source>
</evidence>
<dbReference type="EMBL" id="CP036282">
    <property type="protein sequence ID" value="QDL55762.1"/>
    <property type="molecule type" value="Genomic_DNA"/>
</dbReference>